<evidence type="ECO:0000313" key="2">
    <source>
        <dbReference type="Proteomes" id="UP000250123"/>
    </source>
</evidence>
<gene>
    <name evidence="1" type="ORF">SHEWBE_2855</name>
</gene>
<evidence type="ECO:0000313" key="1">
    <source>
        <dbReference type="EMBL" id="SQH76818.1"/>
    </source>
</evidence>
<dbReference type="Proteomes" id="UP000250123">
    <property type="component" value="Chromosome SHEWBE"/>
</dbReference>
<dbReference type="KEGG" id="sbk:SHEWBE_2855"/>
<name>A0A330M3Y0_9GAMM</name>
<sequence length="63" mass="6974">MILDLKIGICMISRLAPVGPPALAEKCITTKLKAKQHANTLINFDIEPGIVHSFLNTWITIYP</sequence>
<accession>A0A330M3Y0</accession>
<dbReference type="AlphaFoldDB" id="A0A330M3Y0"/>
<reference evidence="2" key="1">
    <citation type="submission" date="2018-06" db="EMBL/GenBank/DDBJ databases">
        <authorList>
            <person name="Cea G.-C."/>
            <person name="William W."/>
        </authorList>
    </citation>
    <scope>NUCLEOTIDE SEQUENCE [LARGE SCALE GENOMIC DNA]</scope>
    <source>
        <strain evidence="2">DB21MT-2</strain>
    </source>
</reference>
<dbReference type="EMBL" id="LS483452">
    <property type="protein sequence ID" value="SQH76818.1"/>
    <property type="molecule type" value="Genomic_DNA"/>
</dbReference>
<proteinExistence type="predicted"/>
<protein>
    <submittedName>
        <fullName evidence="1">Uncharacterized protein</fullName>
    </submittedName>
</protein>
<organism evidence="1 2">
    <name type="scientific">Shewanella benthica</name>
    <dbReference type="NCBI Taxonomy" id="43661"/>
    <lineage>
        <taxon>Bacteria</taxon>
        <taxon>Pseudomonadati</taxon>
        <taxon>Pseudomonadota</taxon>
        <taxon>Gammaproteobacteria</taxon>
        <taxon>Alteromonadales</taxon>
        <taxon>Shewanellaceae</taxon>
        <taxon>Shewanella</taxon>
    </lineage>
</organism>